<protein>
    <recommendedName>
        <fullName evidence="2">uDENN domain-containing protein</fullName>
    </recommendedName>
</protein>
<dbReference type="SMART" id="SM00800">
    <property type="entry name" value="uDENN"/>
    <property type="match status" value="1"/>
</dbReference>
<feature type="compositionally biased region" description="Low complexity" evidence="1">
    <location>
        <begin position="109"/>
        <end position="119"/>
    </location>
</feature>
<dbReference type="InterPro" id="IPR051696">
    <property type="entry name" value="DENN_Domain_GEFs"/>
</dbReference>
<evidence type="ECO:0000259" key="2">
    <source>
        <dbReference type="SMART" id="SM00800"/>
    </source>
</evidence>
<keyword evidence="4" id="KW-1185">Reference proteome</keyword>
<dbReference type="Proteomes" id="UP001642482">
    <property type="component" value="Unassembled WGS sequence"/>
</dbReference>
<feature type="domain" description="uDENN" evidence="2">
    <location>
        <begin position="228"/>
        <end position="327"/>
    </location>
</feature>
<dbReference type="InterPro" id="IPR005113">
    <property type="entry name" value="uDENN_dom"/>
</dbReference>
<feature type="compositionally biased region" description="Basic and acidic residues" evidence="1">
    <location>
        <begin position="76"/>
        <end position="94"/>
    </location>
</feature>
<dbReference type="Pfam" id="PF02141">
    <property type="entry name" value="DENN"/>
    <property type="match status" value="1"/>
</dbReference>
<dbReference type="EMBL" id="CAWUHD010000114">
    <property type="protein sequence ID" value="CAK7232740.1"/>
    <property type="molecule type" value="Genomic_DNA"/>
</dbReference>
<comment type="caution">
    <text evidence="3">The sequence shown here is derived from an EMBL/GenBank/DDBJ whole genome shotgun (WGS) entry which is preliminary data.</text>
</comment>
<evidence type="ECO:0000256" key="1">
    <source>
        <dbReference type="SAM" id="MobiDB-lite"/>
    </source>
</evidence>
<feature type="compositionally biased region" description="Polar residues" evidence="1">
    <location>
        <begin position="120"/>
        <end position="131"/>
    </location>
</feature>
<dbReference type="InterPro" id="IPR001194">
    <property type="entry name" value="cDENN_dom"/>
</dbReference>
<dbReference type="PANTHER" id="PTHR12296">
    <property type="entry name" value="DENN DOMAIN-CONTAINING PROTEIN 4"/>
    <property type="match status" value="1"/>
</dbReference>
<feature type="compositionally biased region" description="Basic and acidic residues" evidence="1">
    <location>
        <begin position="176"/>
        <end position="189"/>
    </location>
</feature>
<gene>
    <name evidence="3" type="ORF">SEUCBS140593_008364</name>
</gene>
<name>A0ABP0CMD8_9PEZI</name>
<evidence type="ECO:0000313" key="3">
    <source>
        <dbReference type="EMBL" id="CAK7232740.1"/>
    </source>
</evidence>
<sequence length="566" mass="63320">MDSSASTPLADYFWIAGVESISYQDPPQPPQPQQVEETIDEHGEPEPAEASRNSVASRTPNRHSRQSSANRLSKLSLEKRFSTHTLEDLDDTTRSNRSSTTIKAPLQPTVSASSAATATQENSSNCGISAGSASRTEFDFDQMLVKFAVERENFLEDLSFSAGAKLHSRPPMISPRAEKIRAEESEPSGRRSPLRGIKGSIRRKLSFRDMNSVRKTSNTARAASVRTSKRLSNYNSVIPPPEPLNSDPDMHPLKRRFEPVLLDRYPPRSATEEILRRGKFPDYVPMFAFPNDIQIVSSDDRPRSTWHGFTMTSDDNSKVYGIAITIWTVLKADTAEEVEKRCEQWRQSHMSDEERELAASLGMRLAAERANLSQLLAQLPAVPSGSPAREVLDDQISTVEEKISLMAEMLRPLRHGAASKIDGLTSGETGLWVPRAYGILGRDPTRMAFWKEWLRAVIVPMTDGAVLRIPPSSPKVGRWQPLERYVVNLCTEAFSPLSSKTQVELGVRELRLYARKEAANELPGSRNVDLFALFRCLSLENIITLFEWPPHTGYVTVCHPDHRPTQ</sequence>
<dbReference type="PANTHER" id="PTHR12296:SF21">
    <property type="entry name" value="DENN DOMAIN-CONTAINING PROTEIN 3"/>
    <property type="match status" value="1"/>
</dbReference>
<reference evidence="3 4" key="1">
    <citation type="submission" date="2024-01" db="EMBL/GenBank/DDBJ databases">
        <authorList>
            <person name="Allen C."/>
            <person name="Tagirdzhanova G."/>
        </authorList>
    </citation>
    <scope>NUCLEOTIDE SEQUENCE [LARGE SCALE GENOMIC DNA]</scope>
</reference>
<organism evidence="3 4">
    <name type="scientific">Sporothrix eucalyptigena</name>
    <dbReference type="NCBI Taxonomy" id="1812306"/>
    <lineage>
        <taxon>Eukaryota</taxon>
        <taxon>Fungi</taxon>
        <taxon>Dikarya</taxon>
        <taxon>Ascomycota</taxon>
        <taxon>Pezizomycotina</taxon>
        <taxon>Sordariomycetes</taxon>
        <taxon>Sordariomycetidae</taxon>
        <taxon>Ophiostomatales</taxon>
        <taxon>Ophiostomataceae</taxon>
        <taxon>Sporothrix</taxon>
    </lineage>
</organism>
<evidence type="ECO:0000313" key="4">
    <source>
        <dbReference type="Proteomes" id="UP001642482"/>
    </source>
</evidence>
<accession>A0ABP0CMD8</accession>
<proteinExistence type="predicted"/>
<feature type="region of interest" description="Disordered" evidence="1">
    <location>
        <begin position="20"/>
        <end position="131"/>
    </location>
</feature>
<feature type="region of interest" description="Disordered" evidence="1">
    <location>
        <begin position="169"/>
        <end position="251"/>
    </location>
</feature>
<dbReference type="Pfam" id="PF03456">
    <property type="entry name" value="uDENN"/>
    <property type="match status" value="1"/>
</dbReference>